<sequence length="115" mass="12663">MARTLVLMLLLLLGSGVVCKYAPSEVEEEEKHNIGLPSTWGEWARGKVSEGAEIKKDFAIDTVADAVDFAVHGKLKAGDVRRNILHPKDAVEKGVRSVVEKISRQGQDDHDDEEL</sequence>
<evidence type="ECO:0000256" key="1">
    <source>
        <dbReference type="SAM" id="SignalP"/>
    </source>
</evidence>
<organism evidence="2 3">
    <name type="scientific">Aristolochia fimbriata</name>
    <name type="common">White veined hardy Dutchman's pipe vine</name>
    <dbReference type="NCBI Taxonomy" id="158543"/>
    <lineage>
        <taxon>Eukaryota</taxon>
        <taxon>Viridiplantae</taxon>
        <taxon>Streptophyta</taxon>
        <taxon>Embryophyta</taxon>
        <taxon>Tracheophyta</taxon>
        <taxon>Spermatophyta</taxon>
        <taxon>Magnoliopsida</taxon>
        <taxon>Magnoliidae</taxon>
        <taxon>Piperales</taxon>
        <taxon>Aristolochiaceae</taxon>
        <taxon>Aristolochia</taxon>
    </lineage>
</organism>
<dbReference type="EMBL" id="JAINDJ010000005">
    <property type="protein sequence ID" value="KAG9448074.1"/>
    <property type="molecule type" value="Genomic_DNA"/>
</dbReference>
<comment type="caution">
    <text evidence="2">The sequence shown here is derived from an EMBL/GenBank/DDBJ whole genome shotgun (WGS) entry which is preliminary data.</text>
</comment>
<feature type="chain" id="PRO_5043608325" evidence="1">
    <location>
        <begin position="20"/>
        <end position="115"/>
    </location>
</feature>
<evidence type="ECO:0000313" key="2">
    <source>
        <dbReference type="EMBL" id="KAG9448074.1"/>
    </source>
</evidence>
<proteinExistence type="predicted"/>
<dbReference type="AlphaFoldDB" id="A0AAV7EID7"/>
<dbReference type="Proteomes" id="UP000825729">
    <property type="component" value="Unassembled WGS sequence"/>
</dbReference>
<feature type="signal peptide" evidence="1">
    <location>
        <begin position="1"/>
        <end position="19"/>
    </location>
</feature>
<gene>
    <name evidence="2" type="ORF">H6P81_014202</name>
</gene>
<keyword evidence="3" id="KW-1185">Reference proteome</keyword>
<evidence type="ECO:0000313" key="3">
    <source>
        <dbReference type="Proteomes" id="UP000825729"/>
    </source>
</evidence>
<name>A0AAV7EID7_ARIFI</name>
<reference evidence="2 3" key="1">
    <citation type="submission" date="2021-07" db="EMBL/GenBank/DDBJ databases">
        <title>The Aristolochia fimbriata genome: insights into angiosperm evolution, floral development and chemical biosynthesis.</title>
        <authorList>
            <person name="Jiao Y."/>
        </authorList>
    </citation>
    <scope>NUCLEOTIDE SEQUENCE [LARGE SCALE GENOMIC DNA]</scope>
    <source>
        <strain evidence="2">IBCAS-2021</strain>
        <tissue evidence="2">Leaf</tissue>
    </source>
</reference>
<accession>A0AAV7EID7</accession>
<protein>
    <submittedName>
        <fullName evidence="2">Uncharacterized protein</fullName>
    </submittedName>
</protein>
<keyword evidence="1" id="KW-0732">Signal</keyword>